<organism evidence="2 3">
    <name type="scientific">Klebsiella pneumoniae</name>
    <dbReference type="NCBI Taxonomy" id="573"/>
    <lineage>
        <taxon>Bacteria</taxon>
        <taxon>Pseudomonadati</taxon>
        <taxon>Pseudomonadota</taxon>
        <taxon>Gammaproteobacteria</taxon>
        <taxon>Enterobacterales</taxon>
        <taxon>Enterobacteriaceae</taxon>
        <taxon>Klebsiella/Raoultella group</taxon>
        <taxon>Klebsiella</taxon>
        <taxon>Klebsiella pneumoniae complex</taxon>
    </lineage>
</organism>
<name>A0A2X3D3P7_KLEPN</name>
<gene>
    <name evidence="2" type="primary">gudP_2</name>
    <name evidence="2" type="ORF">NCTC9128_03469</name>
</gene>
<sequence length="173" mass="19329">MSSLSQAATALKSAPTARYWIVVMLFIVTSFNYGDRRRCRSPVRKWPGISALIRWGMGYVFSAFSWAYVIGQIPGGWPARPLRLEARLFLVDLHLGRCLPCCRASSISSAGFGIIVALFTLRFLVGLAESPSFPGNSRIVAAWFPRRRGGQRYRFLTPPSTLPPLFSRRSWAG</sequence>
<dbReference type="AlphaFoldDB" id="A0A2X3D3P7"/>
<evidence type="ECO:0000256" key="1">
    <source>
        <dbReference type="SAM" id="Phobius"/>
    </source>
</evidence>
<keyword evidence="1" id="KW-0472">Membrane</keyword>
<dbReference type="EMBL" id="UAWN01000012">
    <property type="protein sequence ID" value="SQC15355.1"/>
    <property type="molecule type" value="Genomic_DNA"/>
</dbReference>
<reference evidence="2 3" key="1">
    <citation type="submission" date="2018-06" db="EMBL/GenBank/DDBJ databases">
        <authorList>
            <consortium name="Pathogen Informatics"/>
            <person name="Doyle S."/>
        </authorList>
    </citation>
    <scope>NUCLEOTIDE SEQUENCE [LARGE SCALE GENOMIC DNA]</scope>
    <source>
        <strain evidence="2 3">NCTC9128</strain>
    </source>
</reference>
<dbReference type="SUPFAM" id="SSF103473">
    <property type="entry name" value="MFS general substrate transporter"/>
    <property type="match status" value="1"/>
</dbReference>
<evidence type="ECO:0000313" key="2">
    <source>
        <dbReference type="EMBL" id="SQC15355.1"/>
    </source>
</evidence>
<keyword evidence="1" id="KW-0812">Transmembrane</keyword>
<evidence type="ECO:0000313" key="3">
    <source>
        <dbReference type="Proteomes" id="UP000251088"/>
    </source>
</evidence>
<dbReference type="Gene3D" id="1.20.1250.20">
    <property type="entry name" value="MFS general substrate transporter like domains"/>
    <property type="match status" value="1"/>
</dbReference>
<keyword evidence="1" id="KW-1133">Transmembrane helix</keyword>
<dbReference type="Proteomes" id="UP000251088">
    <property type="component" value="Unassembled WGS sequence"/>
</dbReference>
<feature type="transmembrane region" description="Helical" evidence="1">
    <location>
        <begin position="46"/>
        <end position="69"/>
    </location>
</feature>
<accession>A0A2X3D3P7</accession>
<proteinExistence type="predicted"/>
<protein>
    <submittedName>
        <fullName evidence="2">D-glucarate permease</fullName>
    </submittedName>
</protein>
<dbReference type="InterPro" id="IPR036259">
    <property type="entry name" value="MFS_trans_sf"/>
</dbReference>
<feature type="transmembrane region" description="Helical" evidence="1">
    <location>
        <begin position="17"/>
        <end position="34"/>
    </location>
</feature>